<protein>
    <submittedName>
        <fullName evidence="1">Uncharacterized protein</fullName>
    </submittedName>
</protein>
<dbReference type="Proteomes" id="UP000588098">
    <property type="component" value="Unassembled WGS sequence"/>
</dbReference>
<dbReference type="AlphaFoldDB" id="A0A7W9Q6M5"/>
<dbReference type="RefSeq" id="WP_184568940.1">
    <property type="nucleotide sequence ID" value="NZ_JACHJL010000001.1"/>
</dbReference>
<dbReference type="EMBL" id="JACHJL010000001">
    <property type="protein sequence ID" value="MBB5933687.1"/>
    <property type="molecule type" value="Genomic_DNA"/>
</dbReference>
<accession>A0A7W9Q6M5</accession>
<name>A0A7W9Q6M5_9ACTN</name>
<gene>
    <name evidence="1" type="ORF">FHS42_000705</name>
</gene>
<keyword evidence="2" id="KW-1185">Reference proteome</keyword>
<evidence type="ECO:0000313" key="2">
    <source>
        <dbReference type="Proteomes" id="UP000588098"/>
    </source>
</evidence>
<proteinExistence type="predicted"/>
<comment type="caution">
    <text evidence="1">The sequence shown here is derived from an EMBL/GenBank/DDBJ whole genome shotgun (WGS) entry which is preliminary data.</text>
</comment>
<sequence length="98" mass="10540">MPIWITPRRLGASAALYAVFVFGWHLGQPLPDVGCATESATASDEPVELGEPGDVTSDLYGTAQQLVTYDFVSTATILSCEPGTARPRLLAWVTGDWR</sequence>
<evidence type="ECO:0000313" key="1">
    <source>
        <dbReference type="EMBL" id="MBB5933687.1"/>
    </source>
</evidence>
<reference evidence="1 2" key="1">
    <citation type="submission" date="2020-08" db="EMBL/GenBank/DDBJ databases">
        <title>Genomic Encyclopedia of Type Strains, Phase III (KMG-III): the genomes of soil and plant-associated and newly described type strains.</title>
        <authorList>
            <person name="Whitman W."/>
        </authorList>
    </citation>
    <scope>NUCLEOTIDE SEQUENCE [LARGE SCALE GENOMIC DNA]</scope>
    <source>
        <strain evidence="1 2">CECT 8305</strain>
    </source>
</reference>
<organism evidence="1 2">
    <name type="scientific">Streptomyces zagrosensis</name>
    <dbReference type="NCBI Taxonomy" id="1042984"/>
    <lineage>
        <taxon>Bacteria</taxon>
        <taxon>Bacillati</taxon>
        <taxon>Actinomycetota</taxon>
        <taxon>Actinomycetes</taxon>
        <taxon>Kitasatosporales</taxon>
        <taxon>Streptomycetaceae</taxon>
        <taxon>Streptomyces</taxon>
    </lineage>
</organism>